<organism evidence="1 2">
    <name type="scientific">Amylocarpus encephaloides</name>
    <dbReference type="NCBI Taxonomy" id="45428"/>
    <lineage>
        <taxon>Eukaryota</taxon>
        <taxon>Fungi</taxon>
        <taxon>Dikarya</taxon>
        <taxon>Ascomycota</taxon>
        <taxon>Pezizomycotina</taxon>
        <taxon>Leotiomycetes</taxon>
        <taxon>Helotiales</taxon>
        <taxon>Helotiales incertae sedis</taxon>
        <taxon>Amylocarpus</taxon>
    </lineage>
</organism>
<gene>
    <name evidence="1" type="ORF">BJ875DRAFT_481008</name>
</gene>
<evidence type="ECO:0000313" key="1">
    <source>
        <dbReference type="EMBL" id="KAG9237703.1"/>
    </source>
</evidence>
<accession>A0A9P8C8C4</accession>
<dbReference type="OrthoDB" id="5236983at2759"/>
<reference evidence="1" key="1">
    <citation type="journal article" date="2021" name="IMA Fungus">
        <title>Genomic characterization of three marine fungi, including Emericellopsis atlantica sp. nov. with signatures of a generalist lifestyle and marine biomass degradation.</title>
        <authorList>
            <person name="Hagestad O.C."/>
            <person name="Hou L."/>
            <person name="Andersen J.H."/>
            <person name="Hansen E.H."/>
            <person name="Altermark B."/>
            <person name="Li C."/>
            <person name="Kuhnert E."/>
            <person name="Cox R.J."/>
            <person name="Crous P.W."/>
            <person name="Spatafora J.W."/>
            <person name="Lail K."/>
            <person name="Amirebrahimi M."/>
            <person name="Lipzen A."/>
            <person name="Pangilinan J."/>
            <person name="Andreopoulos W."/>
            <person name="Hayes R.D."/>
            <person name="Ng V."/>
            <person name="Grigoriev I.V."/>
            <person name="Jackson S.A."/>
            <person name="Sutton T.D.S."/>
            <person name="Dobson A.D.W."/>
            <person name="Rama T."/>
        </authorList>
    </citation>
    <scope>NUCLEOTIDE SEQUENCE</scope>
    <source>
        <strain evidence="1">TRa018bII</strain>
    </source>
</reference>
<dbReference type="EMBL" id="MU251381">
    <property type="protein sequence ID" value="KAG9237703.1"/>
    <property type="molecule type" value="Genomic_DNA"/>
</dbReference>
<evidence type="ECO:0000313" key="2">
    <source>
        <dbReference type="Proteomes" id="UP000824998"/>
    </source>
</evidence>
<keyword evidence="2" id="KW-1185">Reference proteome</keyword>
<dbReference type="AlphaFoldDB" id="A0A9P8C8C4"/>
<proteinExistence type="predicted"/>
<dbReference type="Proteomes" id="UP000824998">
    <property type="component" value="Unassembled WGS sequence"/>
</dbReference>
<name>A0A9P8C8C4_9HELO</name>
<evidence type="ECO:0008006" key="3">
    <source>
        <dbReference type="Google" id="ProtNLM"/>
    </source>
</evidence>
<comment type="caution">
    <text evidence="1">The sequence shown here is derived from an EMBL/GenBank/DDBJ whole genome shotgun (WGS) entry which is preliminary data.</text>
</comment>
<protein>
    <recommendedName>
        <fullName evidence="3">SprT-like domain-containing protein</fullName>
    </recommendedName>
</protein>
<sequence>MEREIRMPEAMDTPNKLEALTTGPPHQHLCHLTTDILKTERTDMFMLYSHPVENLACNVVYFAKLTFPDKTNRQILAARTAKSRFDFLALEHQRLGKLIDYGDVIRLYGKILDEMFFFGSLLEPRNERVVIEYVDIYYEDLNKPVFGYSLVNFVGACSKIVIYRADNQRVWRRNRLEMTVITILHEMVHVFLATFSCPACLPAWEGEGRSGHGKAFMDIMSVLPAAAVQNGIIPKWTLEMLDLEFDLGKELDASGSPMPDDETLRRWGLDRKVVEITQELRRKQLQLYQP</sequence>